<dbReference type="EMBL" id="CP035945">
    <property type="protein sequence ID" value="QBE95909.1"/>
    <property type="molecule type" value="Genomic_DNA"/>
</dbReference>
<feature type="transmembrane region" description="Helical" evidence="1">
    <location>
        <begin position="157"/>
        <end position="177"/>
    </location>
</feature>
<feature type="transmembrane region" description="Helical" evidence="1">
    <location>
        <begin position="54"/>
        <end position="72"/>
    </location>
</feature>
<gene>
    <name evidence="2" type="ORF">PMF13cell1_01435</name>
</gene>
<organism evidence="2 3">
    <name type="scientific">Blautia producta</name>
    <dbReference type="NCBI Taxonomy" id="33035"/>
    <lineage>
        <taxon>Bacteria</taxon>
        <taxon>Bacillati</taxon>
        <taxon>Bacillota</taxon>
        <taxon>Clostridia</taxon>
        <taxon>Lachnospirales</taxon>
        <taxon>Lachnospiraceae</taxon>
        <taxon>Blautia</taxon>
    </lineage>
</organism>
<feature type="transmembrane region" description="Helical" evidence="1">
    <location>
        <begin position="189"/>
        <end position="210"/>
    </location>
</feature>
<feature type="transmembrane region" description="Helical" evidence="1">
    <location>
        <begin position="92"/>
        <end position="112"/>
    </location>
</feature>
<reference evidence="2 3" key="1">
    <citation type="submission" date="2019-01" db="EMBL/GenBank/DDBJ databases">
        <title>PMF-metabolizing Aryl O-demethylase.</title>
        <authorList>
            <person name="Kim M."/>
        </authorList>
    </citation>
    <scope>NUCLEOTIDE SEQUENCE [LARGE SCALE GENOMIC DNA]</scope>
    <source>
        <strain evidence="2 3">PMF1</strain>
    </source>
</reference>
<feature type="transmembrane region" description="Helical" evidence="1">
    <location>
        <begin position="124"/>
        <end position="150"/>
    </location>
</feature>
<accession>A0A4P6LUZ0</accession>
<feature type="transmembrane region" description="Helical" evidence="1">
    <location>
        <begin position="12"/>
        <end position="34"/>
    </location>
</feature>
<evidence type="ECO:0000256" key="1">
    <source>
        <dbReference type="SAM" id="Phobius"/>
    </source>
</evidence>
<dbReference type="Proteomes" id="UP000289794">
    <property type="component" value="Chromosome"/>
</dbReference>
<proteinExistence type="predicted"/>
<sequence>MKKWRMFIEWALQTIGMSVIMVLGITVLTGGQIWMGFSSASGARMISDLPFKMIFITTFVASVTSASVYSSYVPAGMCLNCRRKDALMGMQIMKLVAAVLMAAITMLLSVAGDLQSAKGNMVQILELAGIGFCVLILVVSVGEIVGLIYLRFQKIGLLIMVIFFAAGGGVLGALIAMNLKGGISLDFRFANVLLYTAAAAAVVWILDIIISRRLLAGLEAR</sequence>
<protein>
    <submittedName>
        <fullName evidence="2">Uncharacterized protein</fullName>
    </submittedName>
</protein>
<keyword evidence="1" id="KW-1133">Transmembrane helix</keyword>
<keyword evidence="1" id="KW-0812">Transmembrane</keyword>
<evidence type="ECO:0000313" key="2">
    <source>
        <dbReference type="EMBL" id="QBE95909.1"/>
    </source>
</evidence>
<dbReference type="KEGG" id="bpro:PMF13cell1_01435"/>
<dbReference type="RefSeq" id="WP_130180289.1">
    <property type="nucleotide sequence ID" value="NZ_CP035945.1"/>
</dbReference>
<keyword evidence="1" id="KW-0472">Membrane</keyword>
<dbReference type="AlphaFoldDB" id="A0A4P6LUZ0"/>
<name>A0A4P6LUZ0_9FIRM</name>
<evidence type="ECO:0000313" key="3">
    <source>
        <dbReference type="Proteomes" id="UP000289794"/>
    </source>
</evidence>